<dbReference type="Proteomes" id="UP000593564">
    <property type="component" value="Unassembled WGS sequence"/>
</dbReference>
<dbReference type="GO" id="GO:0043531">
    <property type="term" value="F:ADP binding"/>
    <property type="evidence" value="ECO:0007669"/>
    <property type="project" value="InterPro"/>
</dbReference>
<keyword evidence="3" id="KW-1185">Reference proteome</keyword>
<dbReference type="Gene3D" id="3.40.50.300">
    <property type="entry name" value="P-loop containing nucleotide triphosphate hydrolases"/>
    <property type="match status" value="1"/>
</dbReference>
<dbReference type="Pfam" id="PF00931">
    <property type="entry name" value="NB-ARC"/>
    <property type="match status" value="1"/>
</dbReference>
<organism evidence="2 3">
    <name type="scientific">Camellia sinensis</name>
    <name type="common">Tea plant</name>
    <name type="synonym">Thea sinensis</name>
    <dbReference type="NCBI Taxonomy" id="4442"/>
    <lineage>
        <taxon>Eukaryota</taxon>
        <taxon>Viridiplantae</taxon>
        <taxon>Streptophyta</taxon>
        <taxon>Embryophyta</taxon>
        <taxon>Tracheophyta</taxon>
        <taxon>Spermatophyta</taxon>
        <taxon>Magnoliopsida</taxon>
        <taxon>eudicotyledons</taxon>
        <taxon>Gunneridae</taxon>
        <taxon>Pentapetalae</taxon>
        <taxon>asterids</taxon>
        <taxon>Ericales</taxon>
        <taxon>Theaceae</taxon>
        <taxon>Camellia</taxon>
    </lineage>
</organism>
<sequence length="187" mass="21479">MEECIEQIQIFTFTNKSLIMERIEMMRLNLSDYVTPILGQSSDEDANNRTIRWTSQVYDQSGIVGLTEDTNRIKGWILANNEVLHRVGIVGMGGLGKTTITQTIFNDTHVIAHFEKRIWVSISQTFSELEIMVVTLRVKNFDIKRILIDQGSSCKIMYYETFKQLKLEDKDLAFTTSPLVGFNSMPE</sequence>
<evidence type="ECO:0000313" key="3">
    <source>
        <dbReference type="Proteomes" id="UP000593564"/>
    </source>
</evidence>
<name>A0A7J7H841_CAMSI</name>
<evidence type="ECO:0000259" key="1">
    <source>
        <dbReference type="Pfam" id="PF00931"/>
    </source>
</evidence>
<dbReference type="InterPro" id="IPR027417">
    <property type="entry name" value="P-loop_NTPase"/>
</dbReference>
<dbReference type="EMBL" id="JACBKZ010000006">
    <property type="protein sequence ID" value="KAF5948421.1"/>
    <property type="molecule type" value="Genomic_DNA"/>
</dbReference>
<dbReference type="SUPFAM" id="SSF52540">
    <property type="entry name" value="P-loop containing nucleoside triphosphate hydrolases"/>
    <property type="match status" value="1"/>
</dbReference>
<evidence type="ECO:0000313" key="2">
    <source>
        <dbReference type="EMBL" id="KAF5948421.1"/>
    </source>
</evidence>
<dbReference type="PANTHER" id="PTHR19338">
    <property type="entry name" value="TRANSLOCASE OF INNER MITOCHONDRIAL MEMBRANE 13 HOMOLOG"/>
    <property type="match status" value="1"/>
</dbReference>
<proteinExistence type="predicted"/>
<comment type="caution">
    <text evidence="2">The sequence shown here is derived from an EMBL/GenBank/DDBJ whole genome shotgun (WGS) entry which is preliminary data.</text>
</comment>
<accession>A0A7J7H841</accession>
<dbReference type="AlphaFoldDB" id="A0A7J7H841"/>
<gene>
    <name evidence="2" type="ORF">HYC85_014378</name>
</gene>
<feature type="domain" description="NB-ARC" evidence="1">
    <location>
        <begin position="68"/>
        <end position="133"/>
    </location>
</feature>
<reference evidence="2 3" key="2">
    <citation type="submission" date="2020-07" db="EMBL/GenBank/DDBJ databases">
        <title>Genome assembly of wild tea tree DASZ reveals pedigree and selection history of tea varieties.</title>
        <authorList>
            <person name="Zhang W."/>
        </authorList>
    </citation>
    <scope>NUCLEOTIDE SEQUENCE [LARGE SCALE GENOMIC DNA]</scope>
    <source>
        <strain evidence="3">cv. G240</strain>
        <tissue evidence="2">Leaf</tissue>
    </source>
</reference>
<dbReference type="InterPro" id="IPR002182">
    <property type="entry name" value="NB-ARC"/>
</dbReference>
<protein>
    <recommendedName>
        <fullName evidence="1">NB-ARC domain-containing protein</fullName>
    </recommendedName>
</protein>
<dbReference type="PANTHER" id="PTHR19338:SF73">
    <property type="entry name" value="DISEASE RESISTANCE PROTEIN RGA2-LIKE"/>
    <property type="match status" value="1"/>
</dbReference>
<reference evidence="3" key="1">
    <citation type="journal article" date="2020" name="Nat. Commun.">
        <title>Genome assembly of wild tea tree DASZ reveals pedigree and selection history of tea varieties.</title>
        <authorList>
            <person name="Zhang W."/>
            <person name="Zhang Y."/>
            <person name="Qiu H."/>
            <person name="Guo Y."/>
            <person name="Wan H."/>
            <person name="Zhang X."/>
            <person name="Scossa F."/>
            <person name="Alseekh S."/>
            <person name="Zhang Q."/>
            <person name="Wang P."/>
            <person name="Xu L."/>
            <person name="Schmidt M.H."/>
            <person name="Jia X."/>
            <person name="Li D."/>
            <person name="Zhu A."/>
            <person name="Guo F."/>
            <person name="Chen W."/>
            <person name="Ni D."/>
            <person name="Usadel B."/>
            <person name="Fernie A.R."/>
            <person name="Wen W."/>
        </authorList>
    </citation>
    <scope>NUCLEOTIDE SEQUENCE [LARGE SCALE GENOMIC DNA]</scope>
    <source>
        <strain evidence="3">cv. G240</strain>
    </source>
</reference>